<dbReference type="SMART" id="SM00355">
    <property type="entry name" value="ZnF_C2H2"/>
    <property type="match status" value="2"/>
</dbReference>
<proteinExistence type="predicted"/>
<keyword evidence="4" id="KW-1185">Reference proteome</keyword>
<dbReference type="OrthoDB" id="6493779at2759"/>
<dbReference type="PROSITE" id="PS50157">
    <property type="entry name" value="ZINC_FINGER_C2H2_2"/>
    <property type="match status" value="2"/>
</dbReference>
<evidence type="ECO:0000313" key="4">
    <source>
        <dbReference type="Proteomes" id="UP000192247"/>
    </source>
</evidence>
<dbReference type="GO" id="GO:0008270">
    <property type="term" value="F:zinc ion binding"/>
    <property type="evidence" value="ECO:0007669"/>
    <property type="project" value="UniProtKB-KW"/>
</dbReference>
<dbReference type="Gene3D" id="3.30.160.60">
    <property type="entry name" value="Classic Zinc Finger"/>
    <property type="match status" value="1"/>
</dbReference>
<keyword evidence="1" id="KW-0479">Metal-binding</keyword>
<evidence type="ECO:0000313" key="3">
    <source>
        <dbReference type="EMBL" id="OQR77162.1"/>
    </source>
</evidence>
<feature type="domain" description="C2H2-type" evidence="2">
    <location>
        <begin position="51"/>
        <end position="78"/>
    </location>
</feature>
<comment type="caution">
    <text evidence="3">The sequence shown here is derived from an EMBL/GenBank/DDBJ whole genome shotgun (WGS) entry which is preliminary data.</text>
</comment>
<dbReference type="InterPro" id="IPR036236">
    <property type="entry name" value="Znf_C2H2_sf"/>
</dbReference>
<dbReference type="PROSITE" id="PS00028">
    <property type="entry name" value="ZINC_FINGER_C2H2_1"/>
    <property type="match status" value="1"/>
</dbReference>
<name>A0A1V9XUQ7_9ACAR</name>
<dbReference type="AlphaFoldDB" id="A0A1V9XUQ7"/>
<dbReference type="InterPro" id="IPR013087">
    <property type="entry name" value="Znf_C2H2_type"/>
</dbReference>
<dbReference type="STRING" id="418985.A0A1V9XUQ7"/>
<evidence type="ECO:0000259" key="2">
    <source>
        <dbReference type="PROSITE" id="PS50157"/>
    </source>
</evidence>
<dbReference type="SUPFAM" id="SSF57667">
    <property type="entry name" value="beta-beta-alpha zinc fingers"/>
    <property type="match status" value="1"/>
</dbReference>
<protein>
    <submittedName>
        <fullName evidence="3">Zinc finger protein-like</fullName>
    </submittedName>
</protein>
<feature type="domain" description="C2H2-type" evidence="2">
    <location>
        <begin position="79"/>
        <end position="107"/>
    </location>
</feature>
<accession>A0A1V9XUQ7</accession>
<keyword evidence="1" id="KW-0863">Zinc-finger</keyword>
<dbReference type="Proteomes" id="UP000192247">
    <property type="component" value="Unassembled WGS sequence"/>
</dbReference>
<gene>
    <name evidence="3" type="ORF">BIW11_07290</name>
</gene>
<dbReference type="EMBL" id="MNPL01003882">
    <property type="protein sequence ID" value="OQR77162.1"/>
    <property type="molecule type" value="Genomic_DNA"/>
</dbReference>
<reference evidence="3 4" key="1">
    <citation type="journal article" date="2017" name="Gigascience">
        <title>Draft genome of the honey bee ectoparasitic mite, Tropilaelaps mercedesae, is shaped by the parasitic life history.</title>
        <authorList>
            <person name="Dong X."/>
            <person name="Armstrong S.D."/>
            <person name="Xia D."/>
            <person name="Makepeace B.L."/>
            <person name="Darby A.C."/>
            <person name="Kadowaki T."/>
        </authorList>
    </citation>
    <scope>NUCLEOTIDE SEQUENCE [LARGE SCALE GENOMIC DNA]</scope>
    <source>
        <strain evidence="3">Wuxi-XJTLU</strain>
    </source>
</reference>
<evidence type="ECO:0000256" key="1">
    <source>
        <dbReference type="PROSITE-ProRule" id="PRU00042"/>
    </source>
</evidence>
<organism evidence="3 4">
    <name type="scientific">Tropilaelaps mercedesae</name>
    <dbReference type="NCBI Taxonomy" id="418985"/>
    <lineage>
        <taxon>Eukaryota</taxon>
        <taxon>Metazoa</taxon>
        <taxon>Ecdysozoa</taxon>
        <taxon>Arthropoda</taxon>
        <taxon>Chelicerata</taxon>
        <taxon>Arachnida</taxon>
        <taxon>Acari</taxon>
        <taxon>Parasitiformes</taxon>
        <taxon>Mesostigmata</taxon>
        <taxon>Gamasina</taxon>
        <taxon>Dermanyssoidea</taxon>
        <taxon>Laelapidae</taxon>
        <taxon>Tropilaelaps</taxon>
    </lineage>
</organism>
<dbReference type="InParanoid" id="A0A1V9XUQ7"/>
<keyword evidence="1" id="KW-0862">Zinc</keyword>
<sequence length="112" mass="13168">MVAPSPLSTSLINALQPYLGGNQWCKVNGWNNIDEKLICYVNIEGRTKKMIKCAECDYTTNAPSHYFRHEIKHSKIKPYKCPLCTLTFQRRYKIKYHILKEHPGEDIENLYY</sequence>